<name>A0A0M0L813_9BACI</name>
<gene>
    <name evidence="1" type="ORF">AMD01_06700</name>
</gene>
<keyword evidence="2" id="KW-1185">Reference proteome</keyword>
<sequence>MMTEAYRMLYEIEVGLRERAEEIMNRHHGPLWRRKLYEERKEHFYHTLSLFGKYEQLQTFFTPSERSRLYKLIPIRNKICHMQLLTIEEYGFLVSCYSLVTSSLDDHLSSVQSVTSST</sequence>
<accession>A0A0M0L813</accession>
<dbReference type="AlphaFoldDB" id="A0A0M0L813"/>
<dbReference type="PATRIC" id="fig|284581.3.peg.231"/>
<reference evidence="2" key="1">
    <citation type="submission" date="2015-08" db="EMBL/GenBank/DDBJ databases">
        <title>Fjat-14210 dsm16467.</title>
        <authorList>
            <person name="Liu B."/>
            <person name="Wang J."/>
            <person name="Zhu Y."/>
            <person name="Liu G."/>
            <person name="Chen Q."/>
            <person name="Chen Z."/>
            <person name="Lan J."/>
            <person name="Che J."/>
            <person name="Ge C."/>
            <person name="Shi H."/>
            <person name="Pan Z."/>
            <person name="Liu X."/>
        </authorList>
    </citation>
    <scope>NUCLEOTIDE SEQUENCE [LARGE SCALE GENOMIC DNA]</scope>
    <source>
        <strain evidence="2">DSM 16467</strain>
    </source>
</reference>
<comment type="caution">
    <text evidence="1">The sequence shown here is derived from an EMBL/GenBank/DDBJ whole genome shotgun (WGS) entry which is preliminary data.</text>
</comment>
<evidence type="ECO:0000313" key="2">
    <source>
        <dbReference type="Proteomes" id="UP000037558"/>
    </source>
</evidence>
<evidence type="ECO:0000313" key="1">
    <source>
        <dbReference type="EMBL" id="KOO47169.1"/>
    </source>
</evidence>
<dbReference type="EMBL" id="LILC01000009">
    <property type="protein sequence ID" value="KOO47169.1"/>
    <property type="molecule type" value="Genomic_DNA"/>
</dbReference>
<protein>
    <recommendedName>
        <fullName evidence="3">Swt1-like HEPN domain-containing protein</fullName>
    </recommendedName>
</protein>
<dbReference type="Proteomes" id="UP000037558">
    <property type="component" value="Unassembled WGS sequence"/>
</dbReference>
<proteinExistence type="predicted"/>
<organism evidence="1 2">
    <name type="scientific">Priestia koreensis</name>
    <dbReference type="NCBI Taxonomy" id="284581"/>
    <lineage>
        <taxon>Bacteria</taxon>
        <taxon>Bacillati</taxon>
        <taxon>Bacillota</taxon>
        <taxon>Bacilli</taxon>
        <taxon>Bacillales</taxon>
        <taxon>Bacillaceae</taxon>
        <taxon>Priestia</taxon>
    </lineage>
</organism>
<evidence type="ECO:0008006" key="3">
    <source>
        <dbReference type="Google" id="ProtNLM"/>
    </source>
</evidence>